<evidence type="ECO:0000313" key="17">
    <source>
        <dbReference type="Proteomes" id="UP000646152"/>
    </source>
</evidence>
<keyword evidence="17" id="KW-1185">Reference proteome</keyword>
<comment type="activity regulation">
    <text evidence="11">Mycophenolic acid (MPA) is a non-competitive inhibitor that prevents formation of the closed enzyme conformation by binding to the same site as the amobile flap. In contrast, mizoribine monophosphate (MZP) is a competitive inhibitor that induces the closed conformation. MPA is a potent inhibitor of mammalian IMPDHs but a poor inhibitor of the bacterial enzymes. MZP is a more potent inhibitor of bacterial IMPDH.</text>
</comment>
<feature type="binding site" evidence="11">
    <location>
        <begin position="338"/>
        <end position="340"/>
    </location>
    <ligand>
        <name>IMP</name>
        <dbReference type="ChEBI" id="CHEBI:58053"/>
    </ligand>
</feature>
<evidence type="ECO:0000256" key="10">
    <source>
        <dbReference type="ARBA" id="ARBA00048028"/>
    </source>
</evidence>
<keyword evidence="5 11" id="KW-0658">Purine biosynthesis</keyword>
<evidence type="ECO:0000256" key="13">
    <source>
        <dbReference type="RuleBase" id="RU003927"/>
    </source>
</evidence>
<sequence length="487" mass="51429">MLRIIQDALTFDDVLLVPAHSTVLPNTADLRTRLTRDITLNIPIVSAAMDTVTDADLAIALAQEGGIGFIHKNMSVEAQAAQVRKVKKFESGVVSDPVTVRPDMTIGEVREQTLINGFAGYPVVSSSGELVGIITGRDVRFVQDMDKRVDEVMTEKSRLVTVEAGAARERVEALMQQHRIEKVLVVGSKGQLTGMISAKDFQKAESKPNACKDDQGRLRVGAAVGAAPGNEERIQALVDAGLDVLLIDSSHGHSEGVLERIRETRKAFPDLAIVGGNVATAAGALALVEAGVSAVKVGIGPGSICTTRIVTGCGVPQISAVANAVEALKDLDIPVIADGGIRFSGDIAKALAAGANCVMMGSMFAGTEESPGEIELFQGRSFKSYRGMGSLGAMSKGSSDRYFQTDNAADKLVPEGIEGRVPYKGKLKEIIHQQMGGLRSAMGLTGSATIDDLRTKAEFVKISGAGIQESHVHDVTITKEAPNYRLG</sequence>
<evidence type="ECO:0000313" key="16">
    <source>
        <dbReference type="EMBL" id="GGB42935.1"/>
    </source>
</evidence>
<evidence type="ECO:0000256" key="2">
    <source>
        <dbReference type="ARBA" id="ARBA00005502"/>
    </source>
</evidence>
<keyword evidence="9 12" id="KW-0129">CBS domain</keyword>
<feature type="domain" description="CBS" evidence="15">
    <location>
        <begin position="153"/>
        <end position="211"/>
    </location>
</feature>
<dbReference type="Pfam" id="PF00571">
    <property type="entry name" value="CBS"/>
    <property type="match status" value="2"/>
</dbReference>
<evidence type="ECO:0000256" key="11">
    <source>
        <dbReference type="HAMAP-Rule" id="MF_01964"/>
    </source>
</evidence>
<feature type="binding site" evidence="11">
    <location>
        <position position="471"/>
    </location>
    <ligand>
        <name>K(+)</name>
        <dbReference type="ChEBI" id="CHEBI:29103"/>
        <note>ligand shared between two tetrameric partners</note>
    </ligand>
</feature>
<protein>
    <recommendedName>
        <fullName evidence="11 14">Inosine-5'-monophosphate dehydrogenase</fullName>
        <shortName evidence="11">IMP dehydrogenase</shortName>
        <shortName evidence="11">IMPD</shortName>
        <shortName evidence="11">IMPDH</shortName>
        <ecNumber evidence="11 14">1.1.1.205</ecNumber>
    </recommendedName>
</protein>
<evidence type="ECO:0000256" key="6">
    <source>
        <dbReference type="ARBA" id="ARBA00022958"/>
    </source>
</evidence>
<dbReference type="PANTHER" id="PTHR11911:SF111">
    <property type="entry name" value="INOSINE-5'-MONOPHOSPHATE DEHYDROGENASE"/>
    <property type="match status" value="1"/>
</dbReference>
<dbReference type="InterPro" id="IPR046342">
    <property type="entry name" value="CBS_dom_sf"/>
</dbReference>
<evidence type="ECO:0000256" key="5">
    <source>
        <dbReference type="ARBA" id="ARBA00022755"/>
    </source>
</evidence>
<evidence type="ECO:0000259" key="15">
    <source>
        <dbReference type="PROSITE" id="PS51371"/>
    </source>
</evidence>
<feature type="binding site" evidence="11">
    <location>
        <begin position="361"/>
        <end position="362"/>
    </location>
    <ligand>
        <name>IMP</name>
        <dbReference type="ChEBI" id="CHEBI:58053"/>
    </ligand>
</feature>
<proteinExistence type="inferred from homology"/>
<feature type="binding site" evidence="11">
    <location>
        <position position="470"/>
    </location>
    <ligand>
        <name>K(+)</name>
        <dbReference type="ChEBI" id="CHEBI:29103"/>
        <note>ligand shared between two tetrameric partners</note>
    </ligand>
</feature>
<dbReference type="InterPro" id="IPR005990">
    <property type="entry name" value="IMP_DH"/>
</dbReference>
<comment type="similarity">
    <text evidence="2 11 13">Belongs to the IMPDH/GMPR family.</text>
</comment>
<feature type="binding site" description="in other chain" evidence="11">
    <location>
        <position position="305"/>
    </location>
    <ligand>
        <name>K(+)</name>
        <dbReference type="ChEBI" id="CHEBI:29103"/>
        <note>ligand shared between two tetrameric partners</note>
    </ligand>
</feature>
<feature type="binding site" evidence="11">
    <location>
        <begin position="248"/>
        <end position="250"/>
    </location>
    <ligand>
        <name>NAD(+)</name>
        <dbReference type="ChEBI" id="CHEBI:57540"/>
    </ligand>
</feature>
<feature type="binding site" evidence="11">
    <location>
        <position position="303"/>
    </location>
    <ligand>
        <name>IMP</name>
        <dbReference type="ChEBI" id="CHEBI:58053"/>
    </ligand>
</feature>
<dbReference type="Pfam" id="PF00478">
    <property type="entry name" value="IMPDH"/>
    <property type="match status" value="1"/>
</dbReference>
<dbReference type="EMBL" id="BMKE01000010">
    <property type="protein sequence ID" value="GGB42935.1"/>
    <property type="molecule type" value="Genomic_DNA"/>
</dbReference>
<keyword evidence="3 11" id="KW-0479">Metal-binding</keyword>
<dbReference type="RefSeq" id="WP_188629518.1">
    <property type="nucleotide sequence ID" value="NZ_BMKE01000010.1"/>
</dbReference>
<feature type="active site" description="Thioimidate intermediate" evidence="11">
    <location>
        <position position="305"/>
    </location>
</feature>
<name>A0ABQ1IJV9_9GAMM</name>
<dbReference type="InterPro" id="IPR013785">
    <property type="entry name" value="Aldolase_TIM"/>
</dbReference>
<dbReference type="Gene3D" id="3.20.20.70">
    <property type="entry name" value="Aldolase class I"/>
    <property type="match status" value="1"/>
</dbReference>
<feature type="binding site" evidence="11">
    <location>
        <begin position="385"/>
        <end position="389"/>
    </location>
    <ligand>
        <name>IMP</name>
        <dbReference type="ChEBI" id="CHEBI:58053"/>
    </ligand>
</feature>
<dbReference type="SMART" id="SM01240">
    <property type="entry name" value="IMPDH"/>
    <property type="match status" value="1"/>
</dbReference>
<dbReference type="HAMAP" id="MF_01964">
    <property type="entry name" value="IMPDH"/>
    <property type="match status" value="1"/>
</dbReference>
<dbReference type="SMART" id="SM00116">
    <property type="entry name" value="CBS"/>
    <property type="match status" value="2"/>
</dbReference>
<feature type="domain" description="CBS" evidence="15">
    <location>
        <begin position="93"/>
        <end position="151"/>
    </location>
</feature>
<dbReference type="PROSITE" id="PS51371">
    <property type="entry name" value="CBS"/>
    <property type="match status" value="2"/>
</dbReference>
<evidence type="ECO:0000256" key="14">
    <source>
        <dbReference type="RuleBase" id="RU003928"/>
    </source>
</evidence>
<dbReference type="NCBIfam" id="TIGR01302">
    <property type="entry name" value="IMP_dehydrog"/>
    <property type="match status" value="1"/>
</dbReference>
<keyword evidence="8 11" id="KW-0520">NAD</keyword>
<keyword evidence="7 11" id="KW-0560">Oxidoreductase</keyword>
<dbReference type="CDD" id="cd04601">
    <property type="entry name" value="CBS_pair_IMPDH"/>
    <property type="match status" value="1"/>
</dbReference>
<comment type="subunit">
    <text evidence="11">Homotetramer.</text>
</comment>
<evidence type="ECO:0000256" key="4">
    <source>
        <dbReference type="ARBA" id="ARBA00022749"/>
    </source>
</evidence>
<keyword evidence="4 11" id="KW-0332">GMP biosynthesis</keyword>
<evidence type="ECO:0000256" key="7">
    <source>
        <dbReference type="ARBA" id="ARBA00023002"/>
    </source>
</evidence>
<organism evidence="16 17">
    <name type="scientific">Oceanisphaera marina</name>
    <dbReference type="NCBI Taxonomy" id="2017550"/>
    <lineage>
        <taxon>Bacteria</taxon>
        <taxon>Pseudomonadati</taxon>
        <taxon>Pseudomonadota</taxon>
        <taxon>Gammaproteobacteria</taxon>
        <taxon>Aeromonadales</taxon>
        <taxon>Aeromonadaceae</taxon>
        <taxon>Oceanisphaera</taxon>
    </lineage>
</organism>
<comment type="catalytic activity">
    <reaction evidence="10 11 14">
        <text>IMP + NAD(+) + H2O = XMP + NADH + H(+)</text>
        <dbReference type="Rhea" id="RHEA:11708"/>
        <dbReference type="ChEBI" id="CHEBI:15377"/>
        <dbReference type="ChEBI" id="CHEBI:15378"/>
        <dbReference type="ChEBI" id="CHEBI:57464"/>
        <dbReference type="ChEBI" id="CHEBI:57540"/>
        <dbReference type="ChEBI" id="CHEBI:57945"/>
        <dbReference type="ChEBI" id="CHEBI:58053"/>
        <dbReference type="EC" id="1.1.1.205"/>
    </reaction>
</comment>
<feature type="binding site" description="in other chain" evidence="11">
    <location>
        <position position="300"/>
    </location>
    <ligand>
        <name>K(+)</name>
        <dbReference type="ChEBI" id="CHEBI:29103"/>
        <note>ligand shared between two tetrameric partners</note>
    </ligand>
</feature>
<reference evidence="17" key="1">
    <citation type="journal article" date="2019" name="Int. J. Syst. Evol. Microbiol.">
        <title>The Global Catalogue of Microorganisms (GCM) 10K type strain sequencing project: providing services to taxonomists for standard genome sequencing and annotation.</title>
        <authorList>
            <consortium name="The Broad Institute Genomics Platform"/>
            <consortium name="The Broad Institute Genome Sequencing Center for Infectious Disease"/>
            <person name="Wu L."/>
            <person name="Ma J."/>
        </authorList>
    </citation>
    <scope>NUCLEOTIDE SEQUENCE [LARGE SCALE GENOMIC DNA]</scope>
    <source>
        <strain evidence="17">CGMCC 1.15923</strain>
    </source>
</reference>
<accession>A0ABQ1IJV9</accession>
<dbReference type="Proteomes" id="UP000646152">
    <property type="component" value="Unassembled WGS sequence"/>
</dbReference>
<dbReference type="InterPro" id="IPR000644">
    <property type="entry name" value="CBS_dom"/>
</dbReference>
<keyword evidence="6 11" id="KW-0630">Potassium</keyword>
<feature type="binding site" evidence="11">
    <location>
        <begin position="298"/>
        <end position="300"/>
    </location>
    <ligand>
        <name>NAD(+)</name>
        <dbReference type="ChEBI" id="CHEBI:57540"/>
    </ligand>
</feature>
<dbReference type="SUPFAM" id="SSF51412">
    <property type="entry name" value="Inosine monophosphate dehydrogenase (IMPDH)"/>
    <property type="match status" value="1"/>
</dbReference>
<dbReference type="PROSITE" id="PS00487">
    <property type="entry name" value="IMP_DH_GMP_RED"/>
    <property type="match status" value="1"/>
</dbReference>
<evidence type="ECO:0000256" key="12">
    <source>
        <dbReference type="PROSITE-ProRule" id="PRU00703"/>
    </source>
</evidence>
<evidence type="ECO:0000256" key="3">
    <source>
        <dbReference type="ARBA" id="ARBA00022723"/>
    </source>
</evidence>
<dbReference type="PANTHER" id="PTHR11911">
    <property type="entry name" value="INOSINE-5-MONOPHOSPHATE DEHYDROGENASE RELATED"/>
    <property type="match status" value="1"/>
</dbReference>
<dbReference type="PIRSF" id="PIRSF000130">
    <property type="entry name" value="IMPDH"/>
    <property type="match status" value="1"/>
</dbReference>
<dbReference type="SUPFAM" id="SSF54631">
    <property type="entry name" value="CBS-domain pair"/>
    <property type="match status" value="1"/>
</dbReference>
<comment type="caution">
    <text evidence="16">The sequence shown here is derived from an EMBL/GenBank/DDBJ whole genome shotgun (WGS) entry which is preliminary data.</text>
</comment>
<feature type="active site" description="Proton acceptor" evidence="11">
    <location>
        <position position="401"/>
    </location>
</feature>
<comment type="function">
    <text evidence="11">Catalyzes the conversion of inosine 5'-phosphate (IMP) to xanthosine 5'-phosphate (XMP), the first committed and rate-limiting step in the de novo synthesis of guanine nucleotides, and therefore plays an important role in the regulation of cell growth.</text>
</comment>
<dbReference type="InterPro" id="IPR015875">
    <property type="entry name" value="IMP_DH/GMP_Rdtase_CS"/>
</dbReference>
<feature type="binding site" description="in other chain" evidence="11">
    <location>
        <position position="302"/>
    </location>
    <ligand>
        <name>K(+)</name>
        <dbReference type="ChEBI" id="CHEBI:29103"/>
        <note>ligand shared between two tetrameric partners</note>
    </ligand>
</feature>
<evidence type="ECO:0000256" key="1">
    <source>
        <dbReference type="ARBA" id="ARBA00001958"/>
    </source>
</evidence>
<dbReference type="InterPro" id="IPR001093">
    <property type="entry name" value="IMP_DH_GMPRt"/>
</dbReference>
<evidence type="ECO:0000256" key="9">
    <source>
        <dbReference type="ARBA" id="ARBA00023122"/>
    </source>
</evidence>
<feature type="binding site" evidence="11">
    <location>
        <position position="415"/>
    </location>
    <ligand>
        <name>IMP</name>
        <dbReference type="ChEBI" id="CHEBI:58053"/>
    </ligand>
</feature>
<comment type="pathway">
    <text evidence="11 14">Purine metabolism; XMP biosynthesis via de novo pathway; XMP from IMP: step 1/1.</text>
</comment>
<gene>
    <name evidence="11 16" type="primary">guaB</name>
    <name evidence="16" type="ORF">GCM10011502_15350</name>
</gene>
<evidence type="ECO:0000256" key="8">
    <source>
        <dbReference type="ARBA" id="ARBA00023027"/>
    </source>
</evidence>
<dbReference type="CDD" id="cd00381">
    <property type="entry name" value="IMPDH"/>
    <property type="match status" value="1"/>
</dbReference>
<comment type="cofactor">
    <cofactor evidence="1 11">
        <name>K(+)</name>
        <dbReference type="ChEBI" id="CHEBI:29103"/>
    </cofactor>
</comment>
<feature type="binding site" evidence="11">
    <location>
        <position position="469"/>
    </location>
    <ligand>
        <name>K(+)</name>
        <dbReference type="ChEBI" id="CHEBI:29103"/>
        <note>ligand shared between two tetrameric partners</note>
    </ligand>
</feature>
<dbReference type="EC" id="1.1.1.205" evidence="11 14"/>